<reference evidence="2" key="1">
    <citation type="submission" date="2022-11" db="UniProtKB">
        <authorList>
            <consortium name="WormBaseParasite"/>
        </authorList>
    </citation>
    <scope>IDENTIFICATION</scope>
</reference>
<sequence length="392" mass="42893">MKEFYKLIIFWLLFVELFCYKPPLTNVNSTEDVPETQKENLKIENGYAIIEMKADGLKGYNASLLLDPNESFVFIFNNERDDIGRFADSHFMSFEFFPNGTLTNNGYIAIPKNFPFSGAEIQEDDGKRRIDFSISWENKVSTNSTTSTTTTSTTTETTTTTTKIPKKPVTESTKPSTTKEPVADAETSDAMIWGIGLSIFAVLYLIVISRTSYSPLATHPKKNGGNIQTTAKLPTLPPSNPTQVPSSNVIKSNPPKTAKPPSAPENQALVNKSAVPVPAKPTPMIKSAEPTKLAQLAKIVEPTPVPIAVAATNMKSTEPSKPAQMTKKVEPAPVVPTKIPPSQSTQPTTTGPKAALQLPPPTKKSDEKKMVEQEIGKPGENYFEFAEINEKK</sequence>
<proteinExistence type="predicted"/>
<protein>
    <submittedName>
        <fullName evidence="2">Uncharacterized protein</fullName>
    </submittedName>
</protein>
<accession>A0AC35EZS9</accession>
<name>A0AC35EZS9_9BILA</name>
<organism evidence="1 2">
    <name type="scientific">Panagrolaimus sp. PS1159</name>
    <dbReference type="NCBI Taxonomy" id="55785"/>
    <lineage>
        <taxon>Eukaryota</taxon>
        <taxon>Metazoa</taxon>
        <taxon>Ecdysozoa</taxon>
        <taxon>Nematoda</taxon>
        <taxon>Chromadorea</taxon>
        <taxon>Rhabditida</taxon>
        <taxon>Tylenchina</taxon>
        <taxon>Panagrolaimomorpha</taxon>
        <taxon>Panagrolaimoidea</taxon>
        <taxon>Panagrolaimidae</taxon>
        <taxon>Panagrolaimus</taxon>
    </lineage>
</organism>
<evidence type="ECO:0000313" key="2">
    <source>
        <dbReference type="WBParaSite" id="PS1159_v2.g12330.t1"/>
    </source>
</evidence>
<dbReference type="WBParaSite" id="PS1159_v2.g12330.t1">
    <property type="protein sequence ID" value="PS1159_v2.g12330.t1"/>
    <property type="gene ID" value="PS1159_v2.g12330"/>
</dbReference>
<evidence type="ECO:0000313" key="1">
    <source>
        <dbReference type="Proteomes" id="UP000887580"/>
    </source>
</evidence>
<dbReference type="Proteomes" id="UP000887580">
    <property type="component" value="Unplaced"/>
</dbReference>